<organism evidence="1 2">
    <name type="scientific">Niallia nealsonii</name>
    <dbReference type="NCBI Taxonomy" id="115979"/>
    <lineage>
        <taxon>Bacteria</taxon>
        <taxon>Bacillati</taxon>
        <taxon>Bacillota</taxon>
        <taxon>Bacilli</taxon>
        <taxon>Bacillales</taxon>
        <taxon>Bacillaceae</taxon>
        <taxon>Niallia</taxon>
    </lineage>
</organism>
<protein>
    <submittedName>
        <fullName evidence="1">Uncharacterized protein</fullName>
    </submittedName>
</protein>
<name>A0A2N0Z538_9BACI</name>
<evidence type="ECO:0000313" key="2">
    <source>
        <dbReference type="Proteomes" id="UP000233375"/>
    </source>
</evidence>
<dbReference type="RefSeq" id="WP_101175951.1">
    <property type="nucleotide sequence ID" value="NZ_PISE01000011.1"/>
</dbReference>
<reference evidence="1 2" key="1">
    <citation type="journal article" date="2003" name="Int. J. Syst. Evol. Microbiol.">
        <title>Bacillus nealsonii sp. nov., isolated from a spacecraft-assembly facility, whose spores are gamma-radiation resistant.</title>
        <authorList>
            <person name="Venkateswaran K."/>
            <person name="Kempf M."/>
            <person name="Chen F."/>
            <person name="Satomi M."/>
            <person name="Nicholson W."/>
            <person name="Kern R."/>
        </authorList>
    </citation>
    <scope>NUCLEOTIDE SEQUENCE [LARGE SCALE GENOMIC DNA]</scope>
    <source>
        <strain evidence="1 2">FO-92</strain>
    </source>
</reference>
<accession>A0A2N0Z538</accession>
<gene>
    <name evidence="1" type="ORF">CWS01_04920</name>
</gene>
<dbReference type="EMBL" id="PISE01000011">
    <property type="protein sequence ID" value="PKG24607.1"/>
    <property type="molecule type" value="Genomic_DNA"/>
</dbReference>
<comment type="caution">
    <text evidence="1">The sequence shown here is derived from an EMBL/GenBank/DDBJ whole genome shotgun (WGS) entry which is preliminary data.</text>
</comment>
<dbReference type="AlphaFoldDB" id="A0A2N0Z538"/>
<keyword evidence="2" id="KW-1185">Reference proteome</keyword>
<dbReference type="Proteomes" id="UP000233375">
    <property type="component" value="Unassembled WGS sequence"/>
</dbReference>
<sequence length="60" mass="6641">MIDYKKLIFGDLVSNIFKPDVLFCKASGFLRLFGSAYSDKTRVTANKPKVAAENLPVSSK</sequence>
<evidence type="ECO:0000313" key="1">
    <source>
        <dbReference type="EMBL" id="PKG24607.1"/>
    </source>
</evidence>
<proteinExistence type="predicted"/>